<feature type="domain" description="RecX first three-helical" evidence="8">
    <location>
        <begin position="53"/>
        <end position="92"/>
    </location>
</feature>
<dbReference type="InterPro" id="IPR053925">
    <property type="entry name" value="RecX_HTH_3rd"/>
</dbReference>
<evidence type="ECO:0000313" key="10">
    <source>
        <dbReference type="Proteomes" id="UP000298381"/>
    </source>
</evidence>
<feature type="domain" description="RecX third three-helical" evidence="7">
    <location>
        <begin position="147"/>
        <end position="191"/>
    </location>
</feature>
<keyword evidence="4 5" id="KW-0963">Cytoplasm</keyword>
<dbReference type="GO" id="GO:0006282">
    <property type="term" value="P:regulation of DNA repair"/>
    <property type="evidence" value="ECO:0007669"/>
    <property type="project" value="UniProtKB-UniRule"/>
</dbReference>
<dbReference type="GO" id="GO:0005737">
    <property type="term" value="C:cytoplasm"/>
    <property type="evidence" value="ECO:0007669"/>
    <property type="project" value="UniProtKB-SubCell"/>
</dbReference>
<comment type="caution">
    <text evidence="9">The sequence shown here is derived from an EMBL/GenBank/DDBJ whole genome shotgun (WGS) entry which is preliminary data.</text>
</comment>
<dbReference type="InterPro" id="IPR003783">
    <property type="entry name" value="Regulatory_RecX"/>
</dbReference>
<dbReference type="Proteomes" id="UP000298381">
    <property type="component" value="Unassembled WGS sequence"/>
</dbReference>
<comment type="function">
    <text evidence="5">Modulates RecA activity.</text>
</comment>
<evidence type="ECO:0000259" key="6">
    <source>
        <dbReference type="Pfam" id="PF02631"/>
    </source>
</evidence>
<comment type="subcellular location">
    <subcellularLocation>
        <location evidence="1 5">Cytoplasm</location>
    </subcellularLocation>
</comment>
<dbReference type="EMBL" id="SRIB01000014">
    <property type="protein sequence ID" value="TFZ39282.1"/>
    <property type="molecule type" value="Genomic_DNA"/>
</dbReference>
<dbReference type="AlphaFoldDB" id="A0A4Z0D4P7"/>
<dbReference type="Gene3D" id="1.10.10.10">
    <property type="entry name" value="Winged helix-like DNA-binding domain superfamily/Winged helix DNA-binding domain"/>
    <property type="match status" value="2"/>
</dbReference>
<gene>
    <name evidence="5" type="primary">recX</name>
    <name evidence="9" type="ORF">E4100_08620</name>
</gene>
<evidence type="ECO:0000256" key="4">
    <source>
        <dbReference type="ARBA" id="ARBA00022490"/>
    </source>
</evidence>
<evidence type="ECO:0000256" key="1">
    <source>
        <dbReference type="ARBA" id="ARBA00004496"/>
    </source>
</evidence>
<dbReference type="InterPro" id="IPR053924">
    <property type="entry name" value="RecX_HTH_2nd"/>
</dbReference>
<protein>
    <recommendedName>
        <fullName evidence="3 5">Regulatory protein RecX</fullName>
    </recommendedName>
</protein>
<dbReference type="OrthoDB" id="5421057at2"/>
<name>A0A4Z0D4P7_9FIRM</name>
<comment type="similarity">
    <text evidence="2 5">Belongs to the RecX family.</text>
</comment>
<evidence type="ECO:0000256" key="2">
    <source>
        <dbReference type="ARBA" id="ARBA00009695"/>
    </source>
</evidence>
<feature type="domain" description="RecX second three-helical" evidence="6">
    <location>
        <begin position="99"/>
        <end position="138"/>
    </location>
</feature>
<accession>A0A4Z0D4P7</accession>
<evidence type="ECO:0000313" key="9">
    <source>
        <dbReference type="EMBL" id="TFZ39282.1"/>
    </source>
</evidence>
<keyword evidence="10" id="KW-1185">Reference proteome</keyword>
<reference evidence="9 10" key="1">
    <citation type="submission" date="2019-03" db="EMBL/GenBank/DDBJ databases">
        <title>Draft genome sequence data and analysis of a Fermenting Bacterium, Soehngenia longevitae strain 1933PT, isolated from petroleum reservoir in Azerbaijan.</title>
        <authorList>
            <person name="Grouzdev D.S."/>
            <person name="Bidzhieva S.K."/>
            <person name="Sokolova D.S."/>
            <person name="Tourova T.P."/>
            <person name="Poltaraus A.B."/>
            <person name="Nazina T.N."/>
        </authorList>
    </citation>
    <scope>NUCLEOTIDE SEQUENCE [LARGE SCALE GENOMIC DNA]</scope>
    <source>
        <strain evidence="9 10">1933P</strain>
    </source>
</reference>
<evidence type="ECO:0000256" key="3">
    <source>
        <dbReference type="ARBA" id="ARBA00018111"/>
    </source>
</evidence>
<dbReference type="InterPro" id="IPR053926">
    <property type="entry name" value="RecX_HTH_1st"/>
</dbReference>
<proteinExistence type="inferred from homology"/>
<sequence length="202" mass="23852">MIKMKIIKDIKVKNNKKIIILDNEEHIEVKSEEYVTDKSNSSSSDSGLLYKKAYELSLKYLSYRDRTIFEVKNYLLKKNYNSATIESVIQKLIENGLLDDNEYTKKFIYYKSSNNNWGEYKIAYELKRKGVDESIIQDNIQNHSFVDYEKLCDLIKSKYQKEYVVDKYKATAKAIAFLQRKGHNYDLSKKIVNCAFLNEENQ</sequence>
<evidence type="ECO:0000256" key="5">
    <source>
        <dbReference type="HAMAP-Rule" id="MF_01114"/>
    </source>
</evidence>
<dbReference type="PANTHER" id="PTHR33602">
    <property type="entry name" value="REGULATORY PROTEIN RECX FAMILY PROTEIN"/>
    <property type="match status" value="1"/>
</dbReference>
<dbReference type="Pfam" id="PF21981">
    <property type="entry name" value="RecX_HTH3"/>
    <property type="match status" value="1"/>
</dbReference>
<organism evidence="9 10">
    <name type="scientific">Soehngenia longivitae</name>
    <dbReference type="NCBI Taxonomy" id="2562294"/>
    <lineage>
        <taxon>Bacteria</taxon>
        <taxon>Bacillati</taxon>
        <taxon>Bacillota</taxon>
        <taxon>Tissierellia</taxon>
        <taxon>Tissierellales</taxon>
        <taxon>Tissierellaceae</taxon>
        <taxon>Soehngenia</taxon>
    </lineage>
</organism>
<dbReference type="HAMAP" id="MF_01114">
    <property type="entry name" value="RecX"/>
    <property type="match status" value="1"/>
</dbReference>
<evidence type="ECO:0000259" key="7">
    <source>
        <dbReference type="Pfam" id="PF21981"/>
    </source>
</evidence>
<dbReference type="Pfam" id="PF21982">
    <property type="entry name" value="RecX_HTH1"/>
    <property type="match status" value="1"/>
</dbReference>
<evidence type="ECO:0000259" key="8">
    <source>
        <dbReference type="Pfam" id="PF21982"/>
    </source>
</evidence>
<dbReference type="PANTHER" id="PTHR33602:SF1">
    <property type="entry name" value="REGULATORY PROTEIN RECX FAMILY PROTEIN"/>
    <property type="match status" value="1"/>
</dbReference>
<dbReference type="Pfam" id="PF02631">
    <property type="entry name" value="RecX_HTH2"/>
    <property type="match status" value="1"/>
</dbReference>
<dbReference type="InterPro" id="IPR036388">
    <property type="entry name" value="WH-like_DNA-bd_sf"/>
</dbReference>